<dbReference type="InterPro" id="IPR003593">
    <property type="entry name" value="AAA+_ATPase"/>
</dbReference>
<protein>
    <submittedName>
        <fullName evidence="6">Sodium ABC transporter ATP-binding protein</fullName>
    </submittedName>
</protein>
<sequence length="244" mass="27071">MIQAEHLKKSFGKVQAVKDVSFTAQDGQITGLLGPNGAGKTTTLRIIYTLLKPDSGTVFVDGVDVVHQPLEAVRRLGALTEAHGLYVRLTARENIRYFGRLRGMEGEALEKRIEELCKLLEMQDFIDRRTEGFSNGQRVKVSIARALLHDPQNVLLDEPTNGLDVMATRAMRTLIRRLRDEGKCVVFSSHIMQEVSLLCDRLVVVAHGEVVLDGTKEEIRQKMGTDNLEDAFVTAIGSAEGLEE</sequence>
<evidence type="ECO:0000256" key="1">
    <source>
        <dbReference type="ARBA" id="ARBA00005417"/>
    </source>
</evidence>
<comment type="similarity">
    <text evidence="1">Belongs to the ABC transporter superfamily.</text>
</comment>
<dbReference type="KEGG" id="atm:ANT_25720"/>
<evidence type="ECO:0000313" key="6">
    <source>
        <dbReference type="EMBL" id="BAJ64598.1"/>
    </source>
</evidence>
<dbReference type="eggNOG" id="COG4555">
    <property type="taxonomic scope" value="Bacteria"/>
</dbReference>
<dbReference type="OrthoDB" id="9804819at2"/>
<dbReference type="RefSeq" id="WP_013560953.1">
    <property type="nucleotide sequence ID" value="NC_014960.1"/>
</dbReference>
<dbReference type="InterPro" id="IPR003439">
    <property type="entry name" value="ABC_transporter-like_ATP-bd"/>
</dbReference>
<dbReference type="AlphaFoldDB" id="E8MZQ0"/>
<dbReference type="InterPro" id="IPR027417">
    <property type="entry name" value="P-loop_NTPase"/>
</dbReference>
<keyword evidence="2" id="KW-0813">Transport</keyword>
<dbReference type="PANTHER" id="PTHR42711">
    <property type="entry name" value="ABC TRANSPORTER ATP-BINDING PROTEIN"/>
    <property type="match status" value="1"/>
</dbReference>
<feature type="domain" description="ABC transporter" evidence="5">
    <location>
        <begin position="2"/>
        <end position="232"/>
    </location>
</feature>
<proteinExistence type="inferred from homology"/>
<dbReference type="PANTHER" id="PTHR42711:SF5">
    <property type="entry name" value="ABC TRANSPORTER ATP-BINDING PROTEIN NATA"/>
    <property type="match status" value="1"/>
</dbReference>
<evidence type="ECO:0000256" key="4">
    <source>
        <dbReference type="ARBA" id="ARBA00022840"/>
    </source>
</evidence>
<organism evidence="6 7">
    <name type="scientific">Anaerolinea thermophila (strain DSM 14523 / JCM 11388 / NBRC 100420 / UNI-1)</name>
    <dbReference type="NCBI Taxonomy" id="926569"/>
    <lineage>
        <taxon>Bacteria</taxon>
        <taxon>Bacillati</taxon>
        <taxon>Chloroflexota</taxon>
        <taxon>Anaerolineae</taxon>
        <taxon>Anaerolineales</taxon>
        <taxon>Anaerolineaceae</taxon>
        <taxon>Anaerolinea</taxon>
    </lineage>
</organism>
<dbReference type="SUPFAM" id="SSF52540">
    <property type="entry name" value="P-loop containing nucleoside triphosphate hydrolases"/>
    <property type="match status" value="1"/>
</dbReference>
<dbReference type="STRING" id="926569.ANT_25720"/>
<dbReference type="InterPro" id="IPR050763">
    <property type="entry name" value="ABC_transporter_ATP-binding"/>
</dbReference>
<dbReference type="PROSITE" id="PS50893">
    <property type="entry name" value="ABC_TRANSPORTER_2"/>
    <property type="match status" value="1"/>
</dbReference>
<reference evidence="6 7" key="1">
    <citation type="submission" date="2010-12" db="EMBL/GenBank/DDBJ databases">
        <title>Whole genome sequence of Anaerolinea thermophila UNI-1.</title>
        <authorList>
            <person name="Narita-Yamada S."/>
            <person name="Kishi E."/>
            <person name="Watanabe Y."/>
            <person name="Takasaki K."/>
            <person name="Ankai A."/>
            <person name="Oguchi A."/>
            <person name="Fukui S."/>
            <person name="Takahashi M."/>
            <person name="Yashiro I."/>
            <person name="Hosoyama A."/>
            <person name="Sekiguchi Y."/>
            <person name="Hanada S."/>
            <person name="Fujita N."/>
        </authorList>
    </citation>
    <scope>NUCLEOTIDE SEQUENCE [LARGE SCALE GENOMIC DNA]</scope>
    <source>
        <strain evidence="7">DSM 14523 / JCM 11388 / NBRC 100420 / UNI-1</strain>
    </source>
</reference>
<evidence type="ECO:0000259" key="5">
    <source>
        <dbReference type="PROSITE" id="PS50893"/>
    </source>
</evidence>
<dbReference type="GO" id="GO:0016887">
    <property type="term" value="F:ATP hydrolysis activity"/>
    <property type="evidence" value="ECO:0007669"/>
    <property type="project" value="InterPro"/>
</dbReference>
<dbReference type="GO" id="GO:0005524">
    <property type="term" value="F:ATP binding"/>
    <property type="evidence" value="ECO:0007669"/>
    <property type="project" value="UniProtKB-KW"/>
</dbReference>
<dbReference type="CDD" id="cd03266">
    <property type="entry name" value="ABC_NatA_sodium_exporter"/>
    <property type="match status" value="1"/>
</dbReference>
<name>E8MZQ0_ANATU</name>
<evidence type="ECO:0000313" key="7">
    <source>
        <dbReference type="Proteomes" id="UP000008922"/>
    </source>
</evidence>
<keyword evidence="3" id="KW-0547">Nucleotide-binding</keyword>
<gene>
    <name evidence="6" type="primary">natA</name>
    <name evidence="6" type="ordered locus">ANT_25720</name>
</gene>
<dbReference type="HOGENOM" id="CLU_000604_1_2_0"/>
<evidence type="ECO:0000256" key="3">
    <source>
        <dbReference type="ARBA" id="ARBA00022741"/>
    </source>
</evidence>
<evidence type="ECO:0000256" key="2">
    <source>
        <dbReference type="ARBA" id="ARBA00022448"/>
    </source>
</evidence>
<keyword evidence="4 6" id="KW-0067">ATP-binding</keyword>
<dbReference type="Proteomes" id="UP000008922">
    <property type="component" value="Chromosome"/>
</dbReference>
<dbReference type="FunCoup" id="E8MZQ0">
    <property type="interactions" value="247"/>
</dbReference>
<dbReference type="Pfam" id="PF00005">
    <property type="entry name" value="ABC_tran"/>
    <property type="match status" value="1"/>
</dbReference>
<dbReference type="Gene3D" id="3.40.50.300">
    <property type="entry name" value="P-loop containing nucleotide triphosphate hydrolases"/>
    <property type="match status" value="1"/>
</dbReference>
<accession>E8MZQ0</accession>
<dbReference type="SMART" id="SM00382">
    <property type="entry name" value="AAA"/>
    <property type="match status" value="1"/>
</dbReference>
<keyword evidence="7" id="KW-1185">Reference proteome</keyword>
<dbReference type="InParanoid" id="E8MZQ0"/>
<dbReference type="EMBL" id="AP012029">
    <property type="protein sequence ID" value="BAJ64598.1"/>
    <property type="molecule type" value="Genomic_DNA"/>
</dbReference>